<proteinExistence type="predicted"/>
<dbReference type="Gene3D" id="2.60.40.10">
    <property type="entry name" value="Immunoglobulins"/>
    <property type="match status" value="1"/>
</dbReference>
<gene>
    <name evidence="2" type="ORF">EI684_13575</name>
</gene>
<reference evidence="2 3" key="1">
    <citation type="submission" date="2018-12" db="EMBL/GenBank/DDBJ databases">
        <title>Genome Sequence of Candidatus Viridilinea halotolerans isolated from saline sulfide-rich spring.</title>
        <authorList>
            <person name="Grouzdev D.S."/>
            <person name="Burganskaya E.I."/>
            <person name="Krutkina M.S."/>
            <person name="Sukhacheva M.V."/>
            <person name="Gorlenko V.M."/>
        </authorList>
    </citation>
    <scope>NUCLEOTIDE SEQUENCE [LARGE SCALE GENOMIC DNA]</scope>
    <source>
        <strain evidence="2">Chok-6</strain>
    </source>
</reference>
<evidence type="ECO:0000313" key="2">
    <source>
        <dbReference type="EMBL" id="RRR70282.1"/>
    </source>
</evidence>
<dbReference type="InterPro" id="IPR014756">
    <property type="entry name" value="Ig_E-set"/>
</dbReference>
<evidence type="ECO:0000313" key="3">
    <source>
        <dbReference type="Proteomes" id="UP000280307"/>
    </source>
</evidence>
<evidence type="ECO:0000259" key="1">
    <source>
        <dbReference type="Pfam" id="PF16561"/>
    </source>
</evidence>
<dbReference type="InterPro" id="IPR032640">
    <property type="entry name" value="AMPK1_CBM"/>
</dbReference>
<name>A0A426TX59_9CHLR</name>
<dbReference type="Pfam" id="PF16561">
    <property type="entry name" value="AMPK1_CBM"/>
    <property type="match status" value="1"/>
</dbReference>
<sequence>MPTMIIQIPQKDESVTVVFRLPTSIWADSVYLVGDFNAWSTRATPMTRGEQYWEAKLSLSSGGRYYYAYLVDGMDWCSEVWPIQAAADNSAPITFLPIEIAQARACACAD</sequence>
<protein>
    <recommendedName>
        <fullName evidence="1">AMP-activated protein kinase glycogen-binding domain-containing protein</fullName>
    </recommendedName>
</protein>
<comment type="caution">
    <text evidence="2">The sequence shown here is derived from an EMBL/GenBank/DDBJ whole genome shotgun (WGS) entry which is preliminary data.</text>
</comment>
<organism evidence="2 3">
    <name type="scientific">Candidatus Viridilinea halotolerans</name>
    <dbReference type="NCBI Taxonomy" id="2491704"/>
    <lineage>
        <taxon>Bacteria</taxon>
        <taxon>Bacillati</taxon>
        <taxon>Chloroflexota</taxon>
        <taxon>Chloroflexia</taxon>
        <taxon>Chloroflexales</taxon>
        <taxon>Chloroflexineae</taxon>
        <taxon>Oscillochloridaceae</taxon>
        <taxon>Candidatus Viridilinea</taxon>
    </lineage>
</organism>
<dbReference type="AlphaFoldDB" id="A0A426TX59"/>
<dbReference type="Proteomes" id="UP000280307">
    <property type="component" value="Unassembled WGS sequence"/>
</dbReference>
<dbReference type="SUPFAM" id="SSF81296">
    <property type="entry name" value="E set domains"/>
    <property type="match status" value="1"/>
</dbReference>
<dbReference type="InterPro" id="IPR013783">
    <property type="entry name" value="Ig-like_fold"/>
</dbReference>
<feature type="domain" description="AMP-activated protein kinase glycogen-binding" evidence="1">
    <location>
        <begin position="27"/>
        <end position="85"/>
    </location>
</feature>
<dbReference type="CDD" id="cd07184">
    <property type="entry name" value="E_set_Isoamylase_like_N"/>
    <property type="match status" value="1"/>
</dbReference>
<accession>A0A426TX59</accession>
<dbReference type="EMBL" id="RSAS01000537">
    <property type="protein sequence ID" value="RRR70282.1"/>
    <property type="molecule type" value="Genomic_DNA"/>
</dbReference>